<organism evidence="2 3">
    <name type="scientific">Streptomyces caatingaensis</name>
    <dbReference type="NCBI Taxonomy" id="1678637"/>
    <lineage>
        <taxon>Bacteria</taxon>
        <taxon>Bacillati</taxon>
        <taxon>Actinomycetota</taxon>
        <taxon>Actinomycetes</taxon>
        <taxon>Kitasatosporales</taxon>
        <taxon>Streptomycetaceae</taxon>
        <taxon>Streptomyces</taxon>
    </lineage>
</organism>
<protein>
    <recommendedName>
        <fullName evidence="1">DUF7848 domain-containing protein</fullName>
    </recommendedName>
</protein>
<evidence type="ECO:0000259" key="1">
    <source>
        <dbReference type="Pfam" id="PF25232"/>
    </source>
</evidence>
<accession>A0A0K9XK89</accession>
<evidence type="ECO:0000313" key="3">
    <source>
        <dbReference type="Proteomes" id="UP000037288"/>
    </source>
</evidence>
<dbReference type="OrthoDB" id="4236662at2"/>
<gene>
    <name evidence="2" type="ORF">AC230_09600</name>
</gene>
<sequence length="74" mass="8804">MIKRVHWTVEPDREPDAKRTMYAQECDVCGEGSPRGADEDEATQWIFRHVRNNPSHNSYTEIVKRGWRAWMRQS</sequence>
<feature type="domain" description="DUF7848" evidence="1">
    <location>
        <begin position="2"/>
        <end position="73"/>
    </location>
</feature>
<keyword evidence="3" id="KW-1185">Reference proteome</keyword>
<dbReference type="EMBL" id="LFXA01000004">
    <property type="protein sequence ID" value="KNB53087.1"/>
    <property type="molecule type" value="Genomic_DNA"/>
</dbReference>
<dbReference type="Proteomes" id="UP000037288">
    <property type="component" value="Unassembled WGS sequence"/>
</dbReference>
<name>A0A0K9XK89_9ACTN</name>
<proteinExistence type="predicted"/>
<dbReference type="InterPro" id="IPR057170">
    <property type="entry name" value="DUF7848"/>
</dbReference>
<dbReference type="AlphaFoldDB" id="A0A0K9XK89"/>
<evidence type="ECO:0000313" key="2">
    <source>
        <dbReference type="EMBL" id="KNB53087.1"/>
    </source>
</evidence>
<dbReference type="Pfam" id="PF25232">
    <property type="entry name" value="DUF7848"/>
    <property type="match status" value="1"/>
</dbReference>
<reference evidence="3" key="1">
    <citation type="submission" date="2015-07" db="EMBL/GenBank/DDBJ databases">
        <title>Draft genome sequence of Streptomyces sp. CMAA 1322, a bacterium isolated from Caatinga biome, from dry forest semiarid of Brazil.</title>
        <authorList>
            <person name="Santos S.N."/>
            <person name="Gacesa R."/>
            <person name="Taketani R.G."/>
            <person name="Long P.F."/>
            <person name="Melo I.S."/>
        </authorList>
    </citation>
    <scope>NUCLEOTIDE SEQUENCE [LARGE SCALE GENOMIC DNA]</scope>
    <source>
        <strain evidence="3">CMAA 1322</strain>
    </source>
</reference>
<dbReference type="PATRIC" id="fig|1678637.3.peg.2073"/>
<comment type="caution">
    <text evidence="2">The sequence shown here is derived from an EMBL/GenBank/DDBJ whole genome shotgun (WGS) entry which is preliminary data.</text>
</comment>